<reference evidence="1 2" key="1">
    <citation type="submission" date="2014-04" db="EMBL/GenBank/DDBJ databases">
        <authorList>
            <consortium name="DOE Joint Genome Institute"/>
            <person name="Kuo A."/>
            <person name="Kohler A."/>
            <person name="Jargeat P."/>
            <person name="Nagy L.G."/>
            <person name="Floudas D."/>
            <person name="Copeland A."/>
            <person name="Barry K.W."/>
            <person name="Cichocki N."/>
            <person name="Veneault-Fourrey C."/>
            <person name="LaButti K."/>
            <person name="Lindquist E.A."/>
            <person name="Lipzen A."/>
            <person name="Lundell T."/>
            <person name="Morin E."/>
            <person name="Murat C."/>
            <person name="Sun H."/>
            <person name="Tunlid A."/>
            <person name="Henrissat B."/>
            <person name="Grigoriev I.V."/>
            <person name="Hibbett D.S."/>
            <person name="Martin F."/>
            <person name="Nordberg H.P."/>
            <person name="Cantor M.N."/>
            <person name="Hua S.X."/>
        </authorList>
    </citation>
    <scope>NUCLEOTIDE SEQUENCE [LARGE SCALE GENOMIC DNA]</scope>
    <source>
        <strain evidence="1 2">Ve08.2h10</strain>
    </source>
</reference>
<sequence length="109" mass="12102">MKQMTKKQTNLDGTVQILPGAQASSRDDILKTVTKFVVCDDQSLLVVDKSAFRNCLVAMRPAATRADLPSTHDISIFIHNTFVSFINNLKSEIQVMIKFNHSAALSLNH</sequence>
<gene>
    <name evidence="1" type="ORF">PAXRUDRAFT_140369</name>
</gene>
<dbReference type="AlphaFoldDB" id="A0A0D0DDX0"/>
<dbReference type="Proteomes" id="UP000054538">
    <property type="component" value="Unassembled WGS sequence"/>
</dbReference>
<reference evidence="2" key="2">
    <citation type="submission" date="2015-01" db="EMBL/GenBank/DDBJ databases">
        <title>Evolutionary Origins and Diversification of the Mycorrhizal Mutualists.</title>
        <authorList>
            <consortium name="DOE Joint Genome Institute"/>
            <consortium name="Mycorrhizal Genomics Consortium"/>
            <person name="Kohler A."/>
            <person name="Kuo A."/>
            <person name="Nagy L.G."/>
            <person name="Floudas D."/>
            <person name="Copeland A."/>
            <person name="Barry K.W."/>
            <person name="Cichocki N."/>
            <person name="Veneault-Fourrey C."/>
            <person name="LaButti K."/>
            <person name="Lindquist E.A."/>
            <person name="Lipzen A."/>
            <person name="Lundell T."/>
            <person name="Morin E."/>
            <person name="Murat C."/>
            <person name="Riley R."/>
            <person name="Ohm R."/>
            <person name="Sun H."/>
            <person name="Tunlid A."/>
            <person name="Henrissat B."/>
            <person name="Grigoriev I.V."/>
            <person name="Hibbett D.S."/>
            <person name="Martin F."/>
        </authorList>
    </citation>
    <scope>NUCLEOTIDE SEQUENCE [LARGE SCALE GENOMIC DNA]</scope>
    <source>
        <strain evidence="2">Ve08.2h10</strain>
    </source>
</reference>
<dbReference type="OrthoDB" id="3157803at2759"/>
<name>A0A0D0DDX0_9AGAM</name>
<evidence type="ECO:0000313" key="2">
    <source>
        <dbReference type="Proteomes" id="UP000054538"/>
    </source>
</evidence>
<dbReference type="EMBL" id="KN825034">
    <property type="protein sequence ID" value="KIK95567.1"/>
    <property type="molecule type" value="Genomic_DNA"/>
</dbReference>
<proteinExistence type="predicted"/>
<organism evidence="1 2">
    <name type="scientific">Paxillus rubicundulus Ve08.2h10</name>
    <dbReference type="NCBI Taxonomy" id="930991"/>
    <lineage>
        <taxon>Eukaryota</taxon>
        <taxon>Fungi</taxon>
        <taxon>Dikarya</taxon>
        <taxon>Basidiomycota</taxon>
        <taxon>Agaricomycotina</taxon>
        <taxon>Agaricomycetes</taxon>
        <taxon>Agaricomycetidae</taxon>
        <taxon>Boletales</taxon>
        <taxon>Paxilineae</taxon>
        <taxon>Paxillaceae</taxon>
        <taxon>Paxillus</taxon>
    </lineage>
</organism>
<dbReference type="HOGENOM" id="CLU_136331_1_0_1"/>
<evidence type="ECO:0000313" key="1">
    <source>
        <dbReference type="EMBL" id="KIK95567.1"/>
    </source>
</evidence>
<dbReference type="InParanoid" id="A0A0D0DDX0"/>
<accession>A0A0D0DDX0</accession>
<keyword evidence="2" id="KW-1185">Reference proteome</keyword>
<protein>
    <submittedName>
        <fullName evidence="1">Uncharacterized protein</fullName>
    </submittedName>
</protein>